<evidence type="ECO:0000256" key="1">
    <source>
        <dbReference type="SAM" id="MobiDB-lite"/>
    </source>
</evidence>
<dbReference type="OrthoDB" id="7696210at2759"/>
<protein>
    <submittedName>
        <fullName evidence="2">Uncharacterized protein</fullName>
    </submittedName>
</protein>
<reference evidence="2" key="1">
    <citation type="submission" date="2020-07" db="EMBL/GenBank/DDBJ databases">
        <title>The High-quality genome of the commercially important snow crab, Chionoecetes opilio.</title>
        <authorList>
            <person name="Jeong J.-H."/>
            <person name="Ryu S."/>
        </authorList>
    </citation>
    <scope>NUCLEOTIDE SEQUENCE</scope>
    <source>
        <strain evidence="2">MADBK_172401_WGS</strain>
        <tissue evidence="2">Digestive gland</tissue>
    </source>
</reference>
<evidence type="ECO:0000313" key="3">
    <source>
        <dbReference type="Proteomes" id="UP000770661"/>
    </source>
</evidence>
<comment type="caution">
    <text evidence="2">The sequence shown here is derived from an EMBL/GenBank/DDBJ whole genome shotgun (WGS) entry which is preliminary data.</text>
</comment>
<feature type="compositionally biased region" description="Low complexity" evidence="1">
    <location>
        <begin position="174"/>
        <end position="190"/>
    </location>
</feature>
<accession>A0A8J4XTL4</accession>
<dbReference type="Proteomes" id="UP000770661">
    <property type="component" value="Unassembled WGS sequence"/>
</dbReference>
<proteinExistence type="predicted"/>
<dbReference type="AlphaFoldDB" id="A0A8J4XTL4"/>
<name>A0A8J4XTL4_CHIOP</name>
<sequence>MDVKSPLLLQDLDVPGQFRLTKKEERGLQRFLPLVVRSTQRPGLRLLSPVQAPRLDPELIKALGTYDKIDPEIGDVALSKLSSHLWFRVRRTGLGCPSSTPTCPRGPKTPWLRPYDERNLTERTRLRKKVTLPKKSVRDLHPEDFVSGRTLHFFRKLTWMRPSSICHRTRGRWTRGSSGPLRSSGPRCGE</sequence>
<feature type="region of interest" description="Disordered" evidence="1">
    <location>
        <begin position="170"/>
        <end position="190"/>
    </location>
</feature>
<evidence type="ECO:0000313" key="2">
    <source>
        <dbReference type="EMBL" id="KAG0711419.1"/>
    </source>
</evidence>
<keyword evidence="3" id="KW-1185">Reference proteome</keyword>
<gene>
    <name evidence="2" type="ORF">GWK47_002291</name>
</gene>
<organism evidence="2 3">
    <name type="scientific">Chionoecetes opilio</name>
    <name type="common">Atlantic snow crab</name>
    <name type="synonym">Cancer opilio</name>
    <dbReference type="NCBI Taxonomy" id="41210"/>
    <lineage>
        <taxon>Eukaryota</taxon>
        <taxon>Metazoa</taxon>
        <taxon>Ecdysozoa</taxon>
        <taxon>Arthropoda</taxon>
        <taxon>Crustacea</taxon>
        <taxon>Multicrustacea</taxon>
        <taxon>Malacostraca</taxon>
        <taxon>Eumalacostraca</taxon>
        <taxon>Eucarida</taxon>
        <taxon>Decapoda</taxon>
        <taxon>Pleocyemata</taxon>
        <taxon>Brachyura</taxon>
        <taxon>Eubrachyura</taxon>
        <taxon>Majoidea</taxon>
        <taxon>Majidae</taxon>
        <taxon>Chionoecetes</taxon>
    </lineage>
</organism>
<dbReference type="EMBL" id="JACEEZ010023317">
    <property type="protein sequence ID" value="KAG0711419.1"/>
    <property type="molecule type" value="Genomic_DNA"/>
</dbReference>